<keyword evidence="1" id="KW-0723">Serine/threonine-protein kinase</keyword>
<sequence>MLPNSFRGYRKYSIDHLAAPVGGRAPRCPDPGRGEATPWRRRRTRRCVPLNGSCPPPGHPKTYDRFDAVSYTPYPRSVTLARRRVAQLAADWGHPHAAGDAALIASELCTNALLHGCLRNRLFRVETSLSGTALRIAVTDPRGERLPDPRPADRDDQFGRGLLIVDTLAARWATERLTVGKTIWAELDIPRGAHA</sequence>
<reference evidence="4" key="1">
    <citation type="journal article" date="2019" name="Int. J. Syst. Evol. Microbiol.">
        <title>The Global Catalogue of Microorganisms (GCM) 10K type strain sequencing project: providing services to taxonomists for standard genome sequencing and annotation.</title>
        <authorList>
            <consortium name="The Broad Institute Genomics Platform"/>
            <consortium name="The Broad Institute Genome Sequencing Center for Infectious Disease"/>
            <person name="Wu L."/>
            <person name="Ma J."/>
        </authorList>
    </citation>
    <scope>NUCLEOTIDE SEQUENCE [LARGE SCALE GENOMIC DNA]</scope>
    <source>
        <strain evidence="4">CGMCC 4.7177</strain>
    </source>
</reference>
<dbReference type="InterPro" id="IPR050267">
    <property type="entry name" value="Anti-sigma-factor_SerPK"/>
</dbReference>
<keyword evidence="1" id="KW-0808">Transferase</keyword>
<dbReference type="EMBL" id="JBHSFK010000010">
    <property type="protein sequence ID" value="MFC4501355.1"/>
    <property type="molecule type" value="Genomic_DNA"/>
</dbReference>
<evidence type="ECO:0000256" key="1">
    <source>
        <dbReference type="ARBA" id="ARBA00022527"/>
    </source>
</evidence>
<dbReference type="PANTHER" id="PTHR35526">
    <property type="entry name" value="ANTI-SIGMA-F FACTOR RSBW-RELATED"/>
    <property type="match status" value="1"/>
</dbReference>
<dbReference type="Pfam" id="PF13581">
    <property type="entry name" value="HATPase_c_2"/>
    <property type="match status" value="1"/>
</dbReference>
<keyword evidence="3" id="KW-0547">Nucleotide-binding</keyword>
<protein>
    <submittedName>
        <fullName evidence="3">ATP-binding protein</fullName>
    </submittedName>
</protein>
<proteinExistence type="predicted"/>
<evidence type="ECO:0000259" key="2">
    <source>
        <dbReference type="Pfam" id="PF13581"/>
    </source>
</evidence>
<dbReference type="InterPro" id="IPR003594">
    <property type="entry name" value="HATPase_dom"/>
</dbReference>
<dbReference type="GO" id="GO:0005524">
    <property type="term" value="F:ATP binding"/>
    <property type="evidence" value="ECO:0007669"/>
    <property type="project" value="UniProtKB-KW"/>
</dbReference>
<organism evidence="3 4">
    <name type="scientific">Streptomyces vulcanius</name>
    <dbReference type="NCBI Taxonomy" id="1441876"/>
    <lineage>
        <taxon>Bacteria</taxon>
        <taxon>Bacillati</taxon>
        <taxon>Actinomycetota</taxon>
        <taxon>Actinomycetes</taxon>
        <taxon>Kitasatosporales</taxon>
        <taxon>Streptomycetaceae</taxon>
        <taxon>Streptomyces</taxon>
    </lineage>
</organism>
<name>A0ABV9AN83_9ACTN</name>
<dbReference type="InterPro" id="IPR036890">
    <property type="entry name" value="HATPase_C_sf"/>
</dbReference>
<dbReference type="Proteomes" id="UP001595839">
    <property type="component" value="Unassembled WGS sequence"/>
</dbReference>
<dbReference type="CDD" id="cd16936">
    <property type="entry name" value="HATPase_RsbW-like"/>
    <property type="match status" value="1"/>
</dbReference>
<evidence type="ECO:0000313" key="3">
    <source>
        <dbReference type="EMBL" id="MFC4501355.1"/>
    </source>
</evidence>
<comment type="caution">
    <text evidence="3">The sequence shown here is derived from an EMBL/GenBank/DDBJ whole genome shotgun (WGS) entry which is preliminary data.</text>
</comment>
<keyword evidence="4" id="KW-1185">Reference proteome</keyword>
<evidence type="ECO:0000313" key="4">
    <source>
        <dbReference type="Proteomes" id="UP001595839"/>
    </source>
</evidence>
<gene>
    <name evidence="3" type="ORF">ACFPIH_17770</name>
</gene>
<dbReference type="RefSeq" id="WP_381170911.1">
    <property type="nucleotide sequence ID" value="NZ_JBHSFK010000010.1"/>
</dbReference>
<keyword evidence="1" id="KW-0418">Kinase</keyword>
<accession>A0ABV9AN83</accession>
<dbReference type="Gene3D" id="3.30.565.10">
    <property type="entry name" value="Histidine kinase-like ATPase, C-terminal domain"/>
    <property type="match status" value="1"/>
</dbReference>
<keyword evidence="3" id="KW-0067">ATP-binding</keyword>
<feature type="domain" description="Histidine kinase/HSP90-like ATPase" evidence="2">
    <location>
        <begin position="75"/>
        <end position="184"/>
    </location>
</feature>
<dbReference type="PANTHER" id="PTHR35526:SF3">
    <property type="entry name" value="ANTI-SIGMA-F FACTOR RSBW"/>
    <property type="match status" value="1"/>
</dbReference>